<dbReference type="Proteomes" id="UP000008022">
    <property type="component" value="Unassembled WGS sequence"/>
</dbReference>
<reference evidence="3" key="2">
    <citation type="submission" date="2015-06" db="UniProtKB">
        <authorList>
            <consortium name="EnsemblPlants"/>
        </authorList>
    </citation>
    <scope>IDENTIFICATION</scope>
</reference>
<dbReference type="Pfam" id="PF00450">
    <property type="entry name" value="Peptidase_S10"/>
    <property type="match status" value="1"/>
</dbReference>
<reference evidence="4" key="1">
    <citation type="submission" date="2013-06" db="EMBL/GenBank/DDBJ databases">
        <authorList>
            <person name="Zhao Q."/>
        </authorList>
    </citation>
    <scope>NUCLEOTIDE SEQUENCE</scope>
    <source>
        <strain evidence="4">cv. W1943</strain>
    </source>
</reference>
<dbReference type="AlphaFoldDB" id="A0A0E0R7L5"/>
<dbReference type="PANTHER" id="PTHR11802">
    <property type="entry name" value="SERINE PROTEASE FAMILY S10 SERINE CARBOXYPEPTIDASE"/>
    <property type="match status" value="1"/>
</dbReference>
<dbReference type="EnsemblPlants" id="ORUFI11G12100.1">
    <property type="protein sequence ID" value="ORUFI11G12100.1"/>
    <property type="gene ID" value="ORUFI11G12100"/>
</dbReference>
<dbReference type="GO" id="GO:0016747">
    <property type="term" value="F:acyltransferase activity, transferring groups other than amino-acyl groups"/>
    <property type="evidence" value="ECO:0007669"/>
    <property type="project" value="TreeGrafter"/>
</dbReference>
<evidence type="ECO:0000256" key="1">
    <source>
        <dbReference type="ARBA" id="ARBA00009431"/>
    </source>
</evidence>
<feature type="chain" id="PRO_5002372065" evidence="2">
    <location>
        <begin position="19"/>
        <end position="260"/>
    </location>
</feature>
<proteinExistence type="inferred from homology"/>
<feature type="signal peptide" evidence="2">
    <location>
        <begin position="1"/>
        <end position="18"/>
    </location>
</feature>
<dbReference type="InterPro" id="IPR001563">
    <property type="entry name" value="Peptidase_S10"/>
</dbReference>
<protein>
    <submittedName>
        <fullName evidence="3">Uncharacterized protein</fullName>
    </submittedName>
</protein>
<name>A0A0E0R7L5_ORYRU</name>
<dbReference type="Gramene" id="ORUFI11G12100.1">
    <property type="protein sequence ID" value="ORUFI11G12100.1"/>
    <property type="gene ID" value="ORUFI11G12100"/>
</dbReference>
<dbReference type="PRINTS" id="PR00724">
    <property type="entry name" value="CRBOXYPTASEC"/>
</dbReference>
<dbReference type="PANTHER" id="PTHR11802:SF46">
    <property type="entry name" value="CARBOXYPEPTIDASE"/>
    <property type="match status" value="1"/>
</dbReference>
<dbReference type="GO" id="GO:0006508">
    <property type="term" value="P:proteolysis"/>
    <property type="evidence" value="ECO:0007669"/>
    <property type="project" value="InterPro"/>
</dbReference>
<dbReference type="OMA" id="APMTRTH"/>
<organism evidence="3 4">
    <name type="scientific">Oryza rufipogon</name>
    <name type="common">Brownbeard rice</name>
    <name type="synonym">Asian wild rice</name>
    <dbReference type="NCBI Taxonomy" id="4529"/>
    <lineage>
        <taxon>Eukaryota</taxon>
        <taxon>Viridiplantae</taxon>
        <taxon>Streptophyta</taxon>
        <taxon>Embryophyta</taxon>
        <taxon>Tracheophyta</taxon>
        <taxon>Spermatophyta</taxon>
        <taxon>Magnoliopsida</taxon>
        <taxon>Liliopsida</taxon>
        <taxon>Poales</taxon>
        <taxon>Poaceae</taxon>
        <taxon>BOP clade</taxon>
        <taxon>Oryzoideae</taxon>
        <taxon>Oryzeae</taxon>
        <taxon>Oryzinae</taxon>
        <taxon>Oryza</taxon>
    </lineage>
</organism>
<evidence type="ECO:0000313" key="3">
    <source>
        <dbReference type="EnsemblPlants" id="ORUFI11G12100.1"/>
    </source>
</evidence>
<dbReference type="HOGENOM" id="CLU_008523_0_0_1"/>
<dbReference type="GO" id="GO:0004185">
    <property type="term" value="F:serine-type carboxypeptidase activity"/>
    <property type="evidence" value="ECO:0007669"/>
    <property type="project" value="InterPro"/>
</dbReference>
<dbReference type="SUPFAM" id="SSF53474">
    <property type="entry name" value="alpha/beta-Hydrolases"/>
    <property type="match status" value="1"/>
</dbReference>
<keyword evidence="4" id="KW-1185">Reference proteome</keyword>
<keyword evidence="2" id="KW-0732">Signal</keyword>
<dbReference type="eggNOG" id="KOG1282">
    <property type="taxonomic scope" value="Eukaryota"/>
</dbReference>
<comment type="similarity">
    <text evidence="1">Belongs to the peptidase S10 family.</text>
</comment>
<sequence length="260" mass="28673">MALLLPLIVICIVSGVTADANADAPMTRTHVASLPGFDGALPSRLETGYVTVDEVNGGELFYYLIESEGDLGSDPVLLWLTGGDRCSVLSALFFEIGPMKLVIEPYNGGLPRLRYHPYSWTKVANILFVDSPMGAGFSFSRDPNGYDVSEWFDGHPEYLANPFYVGGDSIAGRFVPFITEKISEDIEAAVRPTLNLKGYLVGNPVTGESIDNKSKMILEHCKGEDYDKPKNLICRQAMARFNEVQLGFLFILVLLEKFYP</sequence>
<dbReference type="GO" id="GO:0019748">
    <property type="term" value="P:secondary metabolic process"/>
    <property type="evidence" value="ECO:0007669"/>
    <property type="project" value="TreeGrafter"/>
</dbReference>
<dbReference type="InterPro" id="IPR029058">
    <property type="entry name" value="AB_hydrolase_fold"/>
</dbReference>
<dbReference type="Gene3D" id="3.40.50.1820">
    <property type="entry name" value="alpha/beta hydrolase"/>
    <property type="match status" value="1"/>
</dbReference>
<accession>A0A0E0R7L5</accession>
<evidence type="ECO:0000313" key="4">
    <source>
        <dbReference type="Proteomes" id="UP000008022"/>
    </source>
</evidence>
<evidence type="ECO:0000256" key="2">
    <source>
        <dbReference type="SAM" id="SignalP"/>
    </source>
</evidence>
<dbReference type="STRING" id="4529.A0A0E0R7L5"/>